<keyword evidence="7 11" id="KW-0274">FAD</keyword>
<dbReference type="Pfam" id="PF02424">
    <property type="entry name" value="ApbE"/>
    <property type="match status" value="1"/>
</dbReference>
<protein>
    <recommendedName>
        <fullName evidence="3 11">FAD:protein FMN transferase</fullName>
        <ecNumber evidence="2 11">2.7.1.180</ecNumber>
    </recommendedName>
    <alternativeName>
        <fullName evidence="9 11">Flavin transferase</fullName>
    </alternativeName>
</protein>
<dbReference type="Proteomes" id="UP001223079">
    <property type="component" value="Unassembled WGS sequence"/>
</dbReference>
<gene>
    <name evidence="12" type="ORF">J2S23_000492</name>
</gene>
<comment type="similarity">
    <text evidence="11">Belongs to the ApbE family.</text>
</comment>
<dbReference type="InterPro" id="IPR024932">
    <property type="entry name" value="ApbE"/>
</dbReference>
<evidence type="ECO:0000256" key="6">
    <source>
        <dbReference type="ARBA" id="ARBA00022723"/>
    </source>
</evidence>
<organism evidence="12 13">
    <name type="scientific">Streptococcus moroccensis</name>
    <dbReference type="NCBI Taxonomy" id="1451356"/>
    <lineage>
        <taxon>Bacteria</taxon>
        <taxon>Bacillati</taxon>
        <taxon>Bacillota</taxon>
        <taxon>Bacilli</taxon>
        <taxon>Lactobacillales</taxon>
        <taxon>Streptococcaceae</taxon>
        <taxon>Streptococcus</taxon>
    </lineage>
</organism>
<evidence type="ECO:0000313" key="13">
    <source>
        <dbReference type="Proteomes" id="UP001223079"/>
    </source>
</evidence>
<comment type="caution">
    <text evidence="12">The sequence shown here is derived from an EMBL/GenBank/DDBJ whole genome shotgun (WGS) entry which is preliminary data.</text>
</comment>
<evidence type="ECO:0000256" key="7">
    <source>
        <dbReference type="ARBA" id="ARBA00022827"/>
    </source>
</evidence>
<evidence type="ECO:0000256" key="4">
    <source>
        <dbReference type="ARBA" id="ARBA00022630"/>
    </source>
</evidence>
<keyword evidence="5 11" id="KW-0808">Transferase</keyword>
<evidence type="ECO:0000256" key="2">
    <source>
        <dbReference type="ARBA" id="ARBA00011955"/>
    </source>
</evidence>
<evidence type="ECO:0000256" key="8">
    <source>
        <dbReference type="ARBA" id="ARBA00022842"/>
    </source>
</evidence>
<proteinExistence type="inferred from homology"/>
<comment type="cofactor">
    <cofactor evidence="1">
        <name>Mg(2+)</name>
        <dbReference type="ChEBI" id="CHEBI:18420"/>
    </cofactor>
</comment>
<evidence type="ECO:0000256" key="10">
    <source>
        <dbReference type="ARBA" id="ARBA00048540"/>
    </source>
</evidence>
<keyword evidence="12" id="KW-0449">Lipoprotein</keyword>
<sequence>MTQHKAHKLQIKLMGTIIDVTIFHQDPKPILTEVERLLYLYERRFSANRPDSELMVVNDGAGQREISVHPDLYELIKLGKAHSCALGSNLNIAIGPLIQLWRIGFQDAKKPIHEEISQVLALIDPNNIQLDDNRQSVYLLKKGMKIDLGALAKGYIADKLLAYLKTVGVSAALINLGGNVLTMGKAPHQEDGYWRIGIQNPEKTRGINSLVLPIRDQSVVTSGIYERTLTIDGETYHHIFSSETGYPVQSDLASLTIISKRSVDCEIWTTRLFGKSLPAIMGEVALEPNIEAIAIMQDGNIYKSF</sequence>
<evidence type="ECO:0000256" key="9">
    <source>
        <dbReference type="ARBA" id="ARBA00031306"/>
    </source>
</evidence>
<dbReference type="RefSeq" id="WP_307121183.1">
    <property type="nucleotide sequence ID" value="NZ_JAUSTM010000003.1"/>
</dbReference>
<dbReference type="PANTHER" id="PTHR30040">
    <property type="entry name" value="THIAMINE BIOSYNTHESIS LIPOPROTEIN APBE"/>
    <property type="match status" value="1"/>
</dbReference>
<evidence type="ECO:0000256" key="5">
    <source>
        <dbReference type="ARBA" id="ARBA00022679"/>
    </source>
</evidence>
<dbReference type="EC" id="2.7.1.180" evidence="2 11"/>
<dbReference type="SUPFAM" id="SSF143631">
    <property type="entry name" value="ApbE-like"/>
    <property type="match status" value="1"/>
</dbReference>
<accession>A0ABT9YPN2</accession>
<dbReference type="PANTHER" id="PTHR30040:SF2">
    <property type="entry name" value="FAD:PROTEIN FMN TRANSFERASE"/>
    <property type="match status" value="1"/>
</dbReference>
<evidence type="ECO:0000256" key="11">
    <source>
        <dbReference type="PIRNR" id="PIRNR006268"/>
    </source>
</evidence>
<dbReference type="EMBL" id="JAUSTM010000003">
    <property type="protein sequence ID" value="MDQ0221956.1"/>
    <property type="molecule type" value="Genomic_DNA"/>
</dbReference>
<evidence type="ECO:0000313" key="12">
    <source>
        <dbReference type="EMBL" id="MDQ0221956.1"/>
    </source>
</evidence>
<name>A0ABT9YPN2_9STRE</name>
<keyword evidence="6 11" id="KW-0479">Metal-binding</keyword>
<dbReference type="InterPro" id="IPR003374">
    <property type="entry name" value="ApbE-like_sf"/>
</dbReference>
<evidence type="ECO:0000256" key="3">
    <source>
        <dbReference type="ARBA" id="ARBA00016337"/>
    </source>
</evidence>
<dbReference type="PIRSF" id="PIRSF006268">
    <property type="entry name" value="ApbE"/>
    <property type="match status" value="1"/>
</dbReference>
<keyword evidence="8 11" id="KW-0460">Magnesium</keyword>
<reference evidence="12 13" key="1">
    <citation type="submission" date="2023-07" db="EMBL/GenBank/DDBJ databases">
        <title>Genomic Encyclopedia of Type Strains, Phase IV (KMG-IV): sequencing the most valuable type-strain genomes for metagenomic binning, comparative biology and taxonomic classification.</title>
        <authorList>
            <person name="Goeker M."/>
        </authorList>
    </citation>
    <scope>NUCLEOTIDE SEQUENCE [LARGE SCALE GENOMIC DNA]</scope>
    <source>
        <strain evidence="12 13">DSM 105143</strain>
    </source>
</reference>
<keyword evidence="4 11" id="KW-0285">Flavoprotein</keyword>
<dbReference type="Gene3D" id="3.10.520.10">
    <property type="entry name" value="ApbE-like domains"/>
    <property type="match status" value="1"/>
</dbReference>
<comment type="catalytic activity">
    <reaction evidence="10 11">
        <text>L-threonyl-[protein] + FAD = FMN-L-threonyl-[protein] + AMP + H(+)</text>
        <dbReference type="Rhea" id="RHEA:36847"/>
        <dbReference type="Rhea" id="RHEA-COMP:11060"/>
        <dbReference type="Rhea" id="RHEA-COMP:11061"/>
        <dbReference type="ChEBI" id="CHEBI:15378"/>
        <dbReference type="ChEBI" id="CHEBI:30013"/>
        <dbReference type="ChEBI" id="CHEBI:57692"/>
        <dbReference type="ChEBI" id="CHEBI:74257"/>
        <dbReference type="ChEBI" id="CHEBI:456215"/>
        <dbReference type="EC" id="2.7.1.180"/>
    </reaction>
</comment>
<evidence type="ECO:0000256" key="1">
    <source>
        <dbReference type="ARBA" id="ARBA00001946"/>
    </source>
</evidence>
<keyword evidence="13" id="KW-1185">Reference proteome</keyword>